<name>A0A024J3I9_AGRTU</name>
<evidence type="ECO:0000313" key="1">
    <source>
        <dbReference type="EMBL" id="AVH42638.1"/>
    </source>
</evidence>
<reference evidence="1 3" key="1">
    <citation type="submission" date="2018-02" db="EMBL/GenBank/DDBJ databases">
        <title>Complete genome sequence of Agrobacterium tumefaciens 1D1609.</title>
        <authorList>
            <person name="Cho S.-T."/>
            <person name="Haryono M."/>
            <person name="Chang H.-H."/>
            <person name="Santos M.N."/>
            <person name="Lai E.-M."/>
            <person name="Kuo C.-H."/>
        </authorList>
    </citation>
    <scope>NUCLEOTIDE SEQUENCE [LARGE SCALE GENOMIC DNA]</scope>
    <source>
        <strain evidence="1 3">1D1609</strain>
    </source>
</reference>
<proteinExistence type="predicted"/>
<gene>
    <name evidence="1" type="ORF">At1D1609_25840</name>
    <name evidence="2" type="ORF">CFBP7129_10800</name>
</gene>
<dbReference type="EMBL" id="CP026924">
    <property type="protein sequence ID" value="AVH42638.1"/>
    <property type="molecule type" value="Genomic_DNA"/>
</dbReference>
<dbReference type="EMBL" id="CP039922">
    <property type="protein sequence ID" value="QCL94628.1"/>
    <property type="molecule type" value="Genomic_DNA"/>
</dbReference>
<reference evidence="2 4" key="2">
    <citation type="submission" date="2019-04" db="EMBL/GenBank/DDBJ databases">
        <title>Complete genome sequence of Agrobacterium tumefaciens CFBP7129.</title>
        <authorList>
            <person name="Haryono M."/>
            <person name="Lin Y.-C."/>
            <person name="Lai E.-M."/>
            <person name="Kuo C.-H."/>
        </authorList>
    </citation>
    <scope>NUCLEOTIDE SEQUENCE [LARGE SCALE GENOMIC DNA]</scope>
    <source>
        <strain evidence="2 4">CFBP7129</strain>
    </source>
</reference>
<dbReference type="Proteomes" id="UP000298649">
    <property type="component" value="Chromosome circular"/>
</dbReference>
<accession>A0A024J3I9</accession>
<organism evidence="1 3">
    <name type="scientific">Agrobacterium tumefaciens</name>
    <dbReference type="NCBI Taxonomy" id="358"/>
    <lineage>
        <taxon>Bacteria</taxon>
        <taxon>Pseudomonadati</taxon>
        <taxon>Pseudomonadota</taxon>
        <taxon>Alphaproteobacteria</taxon>
        <taxon>Hyphomicrobiales</taxon>
        <taxon>Rhizobiaceae</taxon>
        <taxon>Rhizobium/Agrobacterium group</taxon>
        <taxon>Agrobacterium</taxon>
        <taxon>Agrobacterium tumefaciens complex</taxon>
    </lineage>
</organism>
<dbReference type="RefSeq" id="WP_003522612.1">
    <property type="nucleotide sequence ID" value="NZ_CCAN010000029.1"/>
</dbReference>
<evidence type="ECO:0000313" key="3">
    <source>
        <dbReference type="Proteomes" id="UP000237717"/>
    </source>
</evidence>
<protein>
    <submittedName>
        <fullName evidence="1">Uncharacterized protein</fullName>
    </submittedName>
</protein>
<dbReference type="AlphaFoldDB" id="A0A024J3I9"/>
<evidence type="ECO:0000313" key="4">
    <source>
        <dbReference type="Proteomes" id="UP000298649"/>
    </source>
</evidence>
<dbReference type="Proteomes" id="UP000237717">
    <property type="component" value="Chromosome I"/>
</dbReference>
<dbReference type="OrthoDB" id="8371695at2"/>
<evidence type="ECO:0000313" key="2">
    <source>
        <dbReference type="EMBL" id="QCL94628.1"/>
    </source>
</evidence>
<sequence length="73" mass="8207">MSYAAFERVGAQLSPEQITDLQTIFDGVCFECFQDRSSHVANECAAVLIRSAQRGILDHEMLRDIGLAVLRRH</sequence>